<accession>A0A0C4Y203</accession>
<name>A0A0C4Y203_9BURK</name>
<dbReference type="InterPro" id="IPR013046">
    <property type="entry name" value="GpV/Gp45"/>
</dbReference>
<dbReference type="NCBIfam" id="TIGR01644">
    <property type="entry name" value="phage_P2_V"/>
    <property type="match status" value="1"/>
</dbReference>
<dbReference type="InterPro" id="IPR006531">
    <property type="entry name" value="Gp5/Vgr_OB"/>
</dbReference>
<dbReference type="Proteomes" id="UP000031843">
    <property type="component" value="Chromosome main"/>
</dbReference>
<dbReference type="InterPro" id="IPR037026">
    <property type="entry name" value="Vgr_OB-fold_dom_sf"/>
</dbReference>
<reference evidence="2 3" key="1">
    <citation type="journal article" date="2015" name="Genome Announc.">
        <title>Complete Genome Sequence of Cupriavidus basilensis 4G11, Isolated from the Oak Ridge Field Research Center Site.</title>
        <authorList>
            <person name="Ray J."/>
            <person name="Waters R.J."/>
            <person name="Skerker J.M."/>
            <person name="Kuehl J.V."/>
            <person name="Price M.N."/>
            <person name="Huang J."/>
            <person name="Chakraborty R."/>
            <person name="Arkin A.P."/>
            <person name="Deutschbauer A."/>
        </authorList>
    </citation>
    <scope>NUCLEOTIDE SEQUENCE [LARGE SCALE GENOMIC DNA]</scope>
    <source>
        <strain evidence="2">4G11</strain>
    </source>
</reference>
<gene>
    <name evidence="2" type="ORF">RR42_m1725</name>
</gene>
<dbReference type="InterPro" id="IPR044033">
    <property type="entry name" value="GpV-like_apex"/>
</dbReference>
<feature type="domain" description="Gp5/Type VI secretion system Vgr protein OB-fold" evidence="1">
    <location>
        <begin position="7"/>
        <end position="60"/>
    </location>
</feature>
<evidence type="ECO:0000313" key="2">
    <source>
        <dbReference type="EMBL" id="AJG19122.1"/>
    </source>
</evidence>
<proteinExistence type="predicted"/>
<protein>
    <submittedName>
        <fullName evidence="2">Baseplate assembly protein V</fullName>
    </submittedName>
</protein>
<dbReference type="STRING" id="68895.RR42_m1725"/>
<dbReference type="KEGG" id="cbw:RR42_m1725"/>
<dbReference type="EMBL" id="CP010536">
    <property type="protein sequence ID" value="AJG19122.1"/>
    <property type="molecule type" value="Genomic_DNA"/>
</dbReference>
<dbReference type="AlphaFoldDB" id="A0A0C4Y203"/>
<sequence>MQTGNPPRVRVQTGGLTTTWLPWAERRAGKTRTWNPPTVGEQVLLLCPSGDVANGIVLTGIPSDATDVPSHSANETVTSYPDGALTRYDHATSELAITGVKTILVEAATSVLVRCPDTTFDGNVTVQGLLSYQNGIAGTGGEHGNAITGDFIHRDGVLSSNDVVLDKHDHGGVYRGDSRTDGPR</sequence>
<keyword evidence="3" id="KW-1185">Reference proteome</keyword>
<evidence type="ECO:0000259" key="1">
    <source>
        <dbReference type="Pfam" id="PF04717"/>
    </source>
</evidence>
<dbReference type="Gene3D" id="2.40.50.230">
    <property type="entry name" value="Gp5 N-terminal domain"/>
    <property type="match status" value="1"/>
</dbReference>
<evidence type="ECO:0000313" key="3">
    <source>
        <dbReference type="Proteomes" id="UP000031843"/>
    </source>
</evidence>
<organism evidence="2 3">
    <name type="scientific">Cupriavidus basilensis</name>
    <dbReference type="NCBI Taxonomy" id="68895"/>
    <lineage>
        <taxon>Bacteria</taxon>
        <taxon>Pseudomonadati</taxon>
        <taxon>Pseudomonadota</taxon>
        <taxon>Betaproteobacteria</taxon>
        <taxon>Burkholderiales</taxon>
        <taxon>Burkholderiaceae</taxon>
        <taxon>Cupriavidus</taxon>
    </lineage>
</organism>
<dbReference type="Pfam" id="PF18946">
    <property type="entry name" value="Apex"/>
    <property type="match status" value="1"/>
</dbReference>
<dbReference type="Pfam" id="PF04717">
    <property type="entry name" value="Phage_base_V"/>
    <property type="match status" value="1"/>
</dbReference>
<dbReference type="Gene3D" id="6.20.150.10">
    <property type="match status" value="1"/>
</dbReference>